<dbReference type="Gene3D" id="3.40.50.720">
    <property type="entry name" value="NAD(P)-binding Rossmann-like Domain"/>
    <property type="match status" value="1"/>
</dbReference>
<sequence length="195" mass="21912">MRRIVYHSVMHPATPDMPHHFRKSKTEQLLRHSTLDWTIIQPGMYSQTALAFFDHETAELMPSFDITKPFTPIHERDLAEAAAMIHTNEGHSFATYELAGTELLTFVEMGSILSDILGRQVKTYKADPDKLAAFVAKARGYTPGQVRELKLMFEHYDGHGLAGNGNVLRMVLGREPSDFSTAMHESLHTRSTDAG</sequence>
<proteinExistence type="predicted"/>
<gene>
    <name evidence="1" type="ORF">GCM10010990_28660</name>
</gene>
<dbReference type="InterPro" id="IPR051604">
    <property type="entry name" value="Ergot_Alk_Oxidoreductase"/>
</dbReference>
<name>A0A917DW67_9SPHN</name>
<organism evidence="1 2">
    <name type="scientific">Croceicoccus mobilis</name>
    <dbReference type="NCBI Taxonomy" id="1703339"/>
    <lineage>
        <taxon>Bacteria</taxon>
        <taxon>Pseudomonadati</taxon>
        <taxon>Pseudomonadota</taxon>
        <taxon>Alphaproteobacteria</taxon>
        <taxon>Sphingomonadales</taxon>
        <taxon>Erythrobacteraceae</taxon>
        <taxon>Croceicoccus</taxon>
    </lineage>
</organism>
<dbReference type="SUPFAM" id="SSF51735">
    <property type="entry name" value="NAD(P)-binding Rossmann-fold domains"/>
    <property type="match status" value="1"/>
</dbReference>
<evidence type="ECO:0000313" key="2">
    <source>
        <dbReference type="Proteomes" id="UP000612349"/>
    </source>
</evidence>
<accession>A0A917DW67</accession>
<reference evidence="1" key="1">
    <citation type="journal article" date="2014" name="Int. J. Syst. Evol. Microbiol.">
        <title>Complete genome sequence of Corynebacterium casei LMG S-19264T (=DSM 44701T), isolated from a smear-ripened cheese.</title>
        <authorList>
            <consortium name="US DOE Joint Genome Institute (JGI-PGF)"/>
            <person name="Walter F."/>
            <person name="Albersmeier A."/>
            <person name="Kalinowski J."/>
            <person name="Ruckert C."/>
        </authorList>
    </citation>
    <scope>NUCLEOTIDE SEQUENCE</scope>
    <source>
        <strain evidence="1">CGMCC 1.15360</strain>
    </source>
</reference>
<evidence type="ECO:0008006" key="3">
    <source>
        <dbReference type="Google" id="ProtNLM"/>
    </source>
</evidence>
<comment type="caution">
    <text evidence="1">The sequence shown here is derived from an EMBL/GenBank/DDBJ whole genome shotgun (WGS) entry which is preliminary data.</text>
</comment>
<dbReference type="Gene3D" id="3.90.25.10">
    <property type="entry name" value="UDP-galactose 4-epimerase, domain 1"/>
    <property type="match status" value="1"/>
</dbReference>
<protein>
    <recommendedName>
        <fullName evidence="3">NmrA-like domain-containing protein</fullName>
    </recommendedName>
</protein>
<dbReference type="EMBL" id="BMIP01000007">
    <property type="protein sequence ID" value="GGD77224.1"/>
    <property type="molecule type" value="Genomic_DNA"/>
</dbReference>
<evidence type="ECO:0000313" key="1">
    <source>
        <dbReference type="EMBL" id="GGD77224.1"/>
    </source>
</evidence>
<dbReference type="PANTHER" id="PTHR43162:SF1">
    <property type="entry name" value="PRESTALK A DIFFERENTIATION PROTEIN A"/>
    <property type="match status" value="1"/>
</dbReference>
<dbReference type="InterPro" id="IPR036291">
    <property type="entry name" value="NAD(P)-bd_dom_sf"/>
</dbReference>
<dbReference type="PANTHER" id="PTHR43162">
    <property type="match status" value="1"/>
</dbReference>
<dbReference type="AlphaFoldDB" id="A0A917DW67"/>
<dbReference type="Proteomes" id="UP000612349">
    <property type="component" value="Unassembled WGS sequence"/>
</dbReference>
<reference evidence="1" key="2">
    <citation type="submission" date="2020-09" db="EMBL/GenBank/DDBJ databases">
        <authorList>
            <person name="Sun Q."/>
            <person name="Zhou Y."/>
        </authorList>
    </citation>
    <scope>NUCLEOTIDE SEQUENCE</scope>
    <source>
        <strain evidence="1">CGMCC 1.15360</strain>
    </source>
</reference>
<keyword evidence="2" id="KW-1185">Reference proteome</keyword>